<dbReference type="AlphaFoldDB" id="A0A1X7F958"/>
<accession>A0A1X7F958</accession>
<reference evidence="1 2" key="1">
    <citation type="submission" date="2017-04" db="EMBL/GenBank/DDBJ databases">
        <authorList>
            <person name="Afonso C.L."/>
            <person name="Miller P.J."/>
            <person name="Scott M.A."/>
            <person name="Spackman E."/>
            <person name="Goraichik I."/>
            <person name="Dimitrov K.M."/>
            <person name="Suarez D.L."/>
            <person name="Swayne D.E."/>
        </authorList>
    </citation>
    <scope>NUCLEOTIDE SEQUENCE [LARGE SCALE GENOMIC DNA]</scope>
    <source>
        <strain evidence="1 2">A2P</strain>
    </source>
</reference>
<name>A0A1X7F958_9PROT</name>
<dbReference type="EMBL" id="FXAK01000005">
    <property type="protein sequence ID" value="SMF48381.1"/>
    <property type="molecule type" value="Genomic_DNA"/>
</dbReference>
<evidence type="ECO:0000313" key="2">
    <source>
        <dbReference type="Proteomes" id="UP000192936"/>
    </source>
</evidence>
<evidence type="ECO:0000313" key="1">
    <source>
        <dbReference type="EMBL" id="SMF48381.1"/>
    </source>
</evidence>
<dbReference type="STRING" id="286727.SAMN02982917_2374"/>
<dbReference type="RefSeq" id="WP_167393261.1">
    <property type="nucleotide sequence ID" value="NZ_FXAK01000005.1"/>
</dbReference>
<dbReference type="Proteomes" id="UP000192936">
    <property type="component" value="Unassembled WGS sequence"/>
</dbReference>
<proteinExistence type="predicted"/>
<protein>
    <submittedName>
        <fullName evidence="1">Uncharacterized protein</fullName>
    </submittedName>
</protein>
<organism evidence="1 2">
    <name type="scientific">Azospirillum oryzae</name>
    <dbReference type="NCBI Taxonomy" id="286727"/>
    <lineage>
        <taxon>Bacteria</taxon>
        <taxon>Pseudomonadati</taxon>
        <taxon>Pseudomonadota</taxon>
        <taxon>Alphaproteobacteria</taxon>
        <taxon>Rhodospirillales</taxon>
        <taxon>Azospirillaceae</taxon>
        <taxon>Azospirillum</taxon>
    </lineage>
</organism>
<gene>
    <name evidence="1" type="ORF">SAMN02982917_2374</name>
</gene>
<sequence>MPDDSPGPAQQLADDLLVRHNGDAHAALADLALLYLVARHGWCAGFDRAPPSQGSRS</sequence>